<dbReference type="GO" id="GO:0033194">
    <property type="term" value="P:response to hydroperoxide"/>
    <property type="evidence" value="ECO:0007669"/>
    <property type="project" value="TreeGrafter"/>
</dbReference>
<sequence length="251" mass="27270">MRLLLPPSETKEQGGTGPAVDLSALYAPSLRDARLQVIERLVELCQDEGEARRVLKLGDRLRGEVEVDRVVLRSPTRRALERYTGVLYDALDAGSLSGRDWAAAGRRIIVQSALFGPVRADDAIPAYRLSATTGRPVGPLKRHWTRATAGVWDEEEFIVDARSESYRALSPVPEHVPHVYVRVLSGNGSGAALNHFNKAAKGRLASAVIRSADEASSARELVDWARAEGMSFDLDAAAPGEVILWDQHGAA</sequence>
<reference evidence="2" key="1">
    <citation type="submission" date="2017-02" db="EMBL/GenBank/DDBJ databases">
        <authorList>
            <person name="Dridi B."/>
        </authorList>
    </citation>
    <scope>NUCLEOTIDE SEQUENCE [LARGE SCALE GENOMIC DNA]</scope>
    <source>
        <strain evidence="2">EB411</strain>
    </source>
</reference>
<dbReference type="Pfam" id="PF03883">
    <property type="entry name" value="H2O2_YaaD"/>
    <property type="match status" value="1"/>
</dbReference>
<proteinExistence type="predicted"/>
<protein>
    <submittedName>
        <fullName evidence="1">UPF0246 protein YaaA</fullName>
    </submittedName>
</protein>
<dbReference type="OrthoDB" id="3210767at2"/>
<gene>
    <name evidence="1" type="ORF">FM119_09450</name>
</gene>
<dbReference type="PANTHER" id="PTHR30283">
    <property type="entry name" value="PEROXIDE STRESS RESPONSE PROTEIN YAAA"/>
    <property type="match status" value="1"/>
</dbReference>
<dbReference type="PANTHER" id="PTHR30283:SF4">
    <property type="entry name" value="PEROXIDE STRESS RESISTANCE PROTEIN YAAA"/>
    <property type="match status" value="1"/>
</dbReference>
<dbReference type="InterPro" id="IPR005583">
    <property type="entry name" value="YaaA"/>
</dbReference>
<dbReference type="GO" id="GO:0005829">
    <property type="term" value="C:cytosol"/>
    <property type="evidence" value="ECO:0007669"/>
    <property type="project" value="TreeGrafter"/>
</dbReference>
<evidence type="ECO:0000313" key="2">
    <source>
        <dbReference type="Proteomes" id="UP000196778"/>
    </source>
</evidence>
<dbReference type="RefSeq" id="WP_087137489.1">
    <property type="nucleotide sequence ID" value="NZ_FUKR01000053.1"/>
</dbReference>
<dbReference type="AlphaFoldDB" id="A0A1R4JTW9"/>
<accession>A0A1R4JTW9</accession>
<dbReference type="Proteomes" id="UP000196778">
    <property type="component" value="Unassembled WGS sequence"/>
</dbReference>
<dbReference type="EMBL" id="FUKR01000053">
    <property type="protein sequence ID" value="SJN35448.1"/>
    <property type="molecule type" value="Genomic_DNA"/>
</dbReference>
<keyword evidence="2" id="KW-1185">Reference proteome</keyword>
<name>A0A1R4JTW9_9MICO</name>
<organism evidence="1 2">
    <name type="scientific">Mycetocola reblochoni REB411</name>
    <dbReference type="NCBI Taxonomy" id="1255698"/>
    <lineage>
        <taxon>Bacteria</taxon>
        <taxon>Bacillati</taxon>
        <taxon>Actinomycetota</taxon>
        <taxon>Actinomycetes</taxon>
        <taxon>Micrococcales</taxon>
        <taxon>Microbacteriaceae</taxon>
        <taxon>Mycetocola</taxon>
    </lineage>
</organism>
<evidence type="ECO:0000313" key="1">
    <source>
        <dbReference type="EMBL" id="SJN35448.1"/>
    </source>
</evidence>